<dbReference type="PANTHER" id="PTHR23073">
    <property type="entry name" value="26S PROTEASOME REGULATORY SUBUNIT"/>
    <property type="match status" value="1"/>
</dbReference>
<evidence type="ECO:0000256" key="17">
    <source>
        <dbReference type="ARBA" id="ARBA00022942"/>
    </source>
</evidence>
<sequence length="1445" mass="152942">MLARLLCALALASAAAAPEAPCPVKVLGAGFGRTGTYSLKTALETLGLRSYHMDEVLSTGWAHIKAWDDHVHGVEPLDFDAILDGYDAAVDFPVGATQIWSALFRERCPRTKVILTERDSPEVWADSYLATIGTLYDRFPFSLLKSVVPALGRHERMWLKLVADLVGYDTVRPTRADDRGALVAAYERNSALARELVPADRLLVFNVKQGWAPLCAFLGDVVEGPCPEGPFPRTNDRSEFKYLLAKATGGLVVAPLLGLLGLLYAATLHDRRRRPQHRAPREFSGMELVFLGTSAGGPTLARSASAVALRLGAHAKRGSTWLFDCGEGTYRQLLATPVSHAAVDRIFVSHLHGDHLWGLPGVVVSALLEQRGRRHLHVYGPEGLHEYLSTTLSISRFAPPKSGSRCIVTELPSTLRRPPPRPLKPRSHPAVEYRAAEHVDGGASSTIVDDGARVVTATPIRHTPAVDCFAFVVTEKAGKRRVDAAKATALGLPPGDAYQRLQDGDDVPLGDGRVVRAADCTFPPPRPRRVAILGDTYDASAAVDAARGADVVVHEATMADGDAAVARAHGHATGAVAGAFARAAGASALVLTHFSAKFRLGGRGGPPAGTTDVLVDEARRAFGGDRVLAAYDYMTSMSSRGLLALGELTPVIVSYARTPIGGFNGALSSLSAPELGAVAIKAALARAGGLGAADVDEVLMGNVVSANIGQAPATQAAIFAGLGEAIPSTTVNKVCASGMKTAMLAATEIALGLRDVVVCGGMESMSNIPYYLPGGRNGMRLGDGKVVDGAVKDGLWDPYGDQHMGMCAEKCASDFGIGREAQDAYAEESYARARAAAAAIAEEIAPVDVKTRKGITTVSEDEEPAKDTSKLRSLRSAFKKDGTVTAANASKLNDGAAALVVTSLRFAKANGLEPICAIAGFADAQTAPVDFTVAPALAVPKALAHAGVAPGAVDAHEINEAFSVVALANAKLLGADLSKVNARGGAVSLGHPIGCSGARIVGALALGLARDGQSTGVASICNGGGGASAIPSVSRAIVVEGRAPRPAAFAMAVEKEDENMEVDGGSTSKGMTSYYATKIGGLERETREKTLNLQRLTAQRNELNMREPGSYVGEVVKAMSQTKILVKVNPEGKYVVDLGKGIDVGKCTPNTRVALRNDSYELHKILPTKVDPLVSLMKVEKVPDSTYDMVGGLEKQIREIKEVIELPIKHPELFDALGVAQPKGVLLYGPPGTGKTLLARAVAHHTDCTFVRVSGAELVQKYIGEGSRMVRELFVMAREAAPSIIFMDEVDSIGSSRGEGGEGGDSEVGRTMLELLNQLDGFEPTQSIKVIMATNRIDILDSALLRPGRIDRKIEFPNPTSASRVDIMTIHSRKMNLLRGIDLHKIADKMMNASGAECKGVCSEAGMFALRERRIHVTQEDFEMAVAKVMKKDMEGDVSLKKLWK</sequence>
<dbReference type="InterPro" id="IPR032501">
    <property type="entry name" value="Prot_ATP_ID_OB_2nd"/>
</dbReference>
<evidence type="ECO:0000256" key="1">
    <source>
        <dbReference type="ARBA" id="ARBA00001947"/>
    </source>
</evidence>
<evidence type="ECO:0000256" key="2">
    <source>
        <dbReference type="ARBA" id="ARBA00004123"/>
    </source>
</evidence>
<dbReference type="InterPro" id="IPR020613">
    <property type="entry name" value="Thiolase_CS"/>
</dbReference>
<dbReference type="Gene3D" id="1.10.8.60">
    <property type="match status" value="1"/>
</dbReference>
<accession>F0YFB4</accession>
<dbReference type="InParanoid" id="F0YFB4"/>
<comment type="subunit">
    <text evidence="6">Homodimer.</text>
</comment>
<keyword evidence="7" id="KW-0963">Cytoplasm</keyword>
<dbReference type="CDD" id="cd07717">
    <property type="entry name" value="RNaseZ_ZiPD-like_MBL-fold"/>
    <property type="match status" value="1"/>
</dbReference>
<feature type="domain" description="AAA+ ATPase" evidence="20">
    <location>
        <begin position="1221"/>
        <end position="1360"/>
    </location>
</feature>
<dbReference type="RefSeq" id="XP_009039113.1">
    <property type="nucleotide sequence ID" value="XM_009040865.1"/>
</dbReference>
<proteinExistence type="inferred from homology"/>
<reference evidence="21 22" key="1">
    <citation type="journal article" date="2011" name="Proc. Natl. Acad. Sci. U.S.A.">
        <title>Niche of harmful alga Aureococcus anophagefferens revealed through ecogenomics.</title>
        <authorList>
            <person name="Gobler C.J."/>
            <person name="Berry D.L."/>
            <person name="Dyhrman S.T."/>
            <person name="Wilhelm S.W."/>
            <person name="Salamov A."/>
            <person name="Lobanov A.V."/>
            <person name="Zhang Y."/>
            <person name="Collier J.L."/>
            <person name="Wurch L.L."/>
            <person name="Kustka A.B."/>
            <person name="Dill B.D."/>
            <person name="Shah M."/>
            <person name="VerBerkmoes N.C."/>
            <person name="Kuo A."/>
            <person name="Terry A."/>
            <person name="Pangilinan J."/>
            <person name="Lindquist E.A."/>
            <person name="Lucas S."/>
            <person name="Paulsen I.T."/>
            <person name="Hattenrath-Lehmann T.K."/>
            <person name="Talmage S.C."/>
            <person name="Walker E.A."/>
            <person name="Koch F."/>
            <person name="Burson A.M."/>
            <person name="Marcoval M.A."/>
            <person name="Tang Y.Z."/>
            <person name="Lecleir G.R."/>
            <person name="Coyne K.J."/>
            <person name="Berg G.M."/>
            <person name="Bertrand E.M."/>
            <person name="Saito M.A."/>
            <person name="Gladyshev V.N."/>
            <person name="Grigoriev I.V."/>
        </authorList>
    </citation>
    <scope>NUCLEOTIDE SEQUENCE [LARGE SCALE GENOMIC DNA]</scope>
    <source>
        <strain evidence="22">CCMP 1984</strain>
    </source>
</reference>
<dbReference type="eggNOG" id="KOG2121">
    <property type="taxonomic scope" value="Eukaryota"/>
</dbReference>
<keyword evidence="19" id="KW-0732">Signal</keyword>
<dbReference type="InterPro" id="IPR020616">
    <property type="entry name" value="Thiolase_N"/>
</dbReference>
<keyword evidence="17" id="KW-0647">Proteasome</keyword>
<evidence type="ECO:0000256" key="16">
    <source>
        <dbReference type="ARBA" id="ARBA00022840"/>
    </source>
</evidence>
<dbReference type="Pfam" id="PF00108">
    <property type="entry name" value="Thiolase_N"/>
    <property type="match status" value="1"/>
</dbReference>
<dbReference type="GO" id="GO:0016891">
    <property type="term" value="F:RNA endonuclease activity producing 5'-phosphomonoesters, hydrolytic mechanism"/>
    <property type="evidence" value="ECO:0007669"/>
    <property type="project" value="InterPro"/>
</dbReference>
<dbReference type="InterPro" id="IPR013471">
    <property type="entry name" value="RNase_Z/BN"/>
</dbReference>
<keyword evidence="14" id="KW-0378">Hydrolase</keyword>
<dbReference type="InterPro" id="IPR003593">
    <property type="entry name" value="AAA+_ATPase"/>
</dbReference>
<evidence type="ECO:0000256" key="8">
    <source>
        <dbReference type="ARBA" id="ARBA00022679"/>
    </source>
</evidence>
<evidence type="ECO:0000256" key="14">
    <source>
        <dbReference type="ARBA" id="ARBA00022801"/>
    </source>
</evidence>
<dbReference type="KEGG" id="aaf:AURANDRAFT_72053"/>
<dbReference type="Gene3D" id="3.60.15.10">
    <property type="entry name" value="Ribonuclease Z/Hydroxyacylglutathione hydrolase-like"/>
    <property type="match status" value="1"/>
</dbReference>
<keyword evidence="8" id="KW-0808">Transferase</keyword>
<dbReference type="GO" id="GO:0016747">
    <property type="term" value="F:acyltransferase activity, transferring groups other than amino-acyl groups"/>
    <property type="evidence" value="ECO:0007669"/>
    <property type="project" value="InterPro"/>
</dbReference>
<protein>
    <recommendedName>
        <fullName evidence="20">AAA+ ATPase domain-containing protein</fullName>
    </recommendedName>
</protein>
<evidence type="ECO:0000256" key="4">
    <source>
        <dbReference type="ARBA" id="ARBA00006914"/>
    </source>
</evidence>
<dbReference type="GO" id="GO:0016887">
    <property type="term" value="F:ATP hydrolysis activity"/>
    <property type="evidence" value="ECO:0007669"/>
    <property type="project" value="InterPro"/>
</dbReference>
<evidence type="ECO:0000256" key="3">
    <source>
        <dbReference type="ARBA" id="ARBA00004496"/>
    </source>
</evidence>
<dbReference type="EMBL" id="GL833136">
    <property type="protein sequence ID" value="EGB06160.1"/>
    <property type="molecule type" value="Genomic_DNA"/>
</dbReference>
<dbReference type="SUPFAM" id="SSF53901">
    <property type="entry name" value="Thiolase-like"/>
    <property type="match status" value="2"/>
</dbReference>
<dbReference type="GO" id="GO:0005524">
    <property type="term" value="F:ATP binding"/>
    <property type="evidence" value="ECO:0007669"/>
    <property type="project" value="UniProtKB-KW"/>
</dbReference>
<keyword evidence="12" id="KW-0547">Nucleotide-binding</keyword>
<evidence type="ECO:0000313" key="22">
    <source>
        <dbReference type="Proteomes" id="UP000002729"/>
    </source>
</evidence>
<dbReference type="HAMAP" id="MF_01818">
    <property type="entry name" value="RNase_Z_BN"/>
    <property type="match status" value="1"/>
</dbReference>
<dbReference type="GO" id="GO:0008033">
    <property type="term" value="P:tRNA processing"/>
    <property type="evidence" value="ECO:0007669"/>
    <property type="project" value="UniProtKB-KW"/>
</dbReference>
<dbReference type="Pfam" id="PF23023">
    <property type="entry name" value="Anti-Pycsar_Apyc1"/>
    <property type="match status" value="1"/>
</dbReference>
<comment type="subcellular location">
    <subcellularLocation>
        <location evidence="3">Cytoplasm</location>
    </subcellularLocation>
    <subcellularLocation>
        <location evidence="2">Nucleus</location>
    </subcellularLocation>
</comment>
<dbReference type="InterPro" id="IPR041569">
    <property type="entry name" value="AAA_lid_3"/>
</dbReference>
<dbReference type="eggNOG" id="KOG1390">
    <property type="taxonomic scope" value="Eukaryota"/>
</dbReference>
<comment type="cofactor">
    <cofactor evidence="1">
        <name>Zn(2+)</name>
        <dbReference type="ChEBI" id="CHEBI:29105"/>
    </cofactor>
</comment>
<dbReference type="NCBIfam" id="TIGR01930">
    <property type="entry name" value="AcCoA-C-Actrans"/>
    <property type="match status" value="1"/>
</dbReference>
<name>F0YFB4_AURAN</name>
<evidence type="ECO:0000256" key="9">
    <source>
        <dbReference type="ARBA" id="ARBA00022694"/>
    </source>
</evidence>
<keyword evidence="18" id="KW-0012">Acyltransferase</keyword>
<dbReference type="InterPro" id="IPR012340">
    <property type="entry name" value="NA-bd_OB-fold"/>
</dbReference>
<dbReference type="OrthoDB" id="5404651at2759"/>
<dbReference type="InterPro" id="IPR002155">
    <property type="entry name" value="Thiolase"/>
</dbReference>
<dbReference type="InterPro" id="IPR027417">
    <property type="entry name" value="P-loop_NTPase"/>
</dbReference>
<comment type="similarity">
    <text evidence="5">Belongs to the thiolase-like superfamily. Thiolase family.</text>
</comment>
<feature type="chain" id="PRO_5003264596" description="AAA+ ATPase domain-containing protein" evidence="19">
    <location>
        <begin position="17"/>
        <end position="1445"/>
    </location>
</feature>
<dbReference type="GO" id="GO:0046872">
    <property type="term" value="F:metal ion binding"/>
    <property type="evidence" value="ECO:0007669"/>
    <property type="project" value="UniProtKB-KW"/>
</dbReference>
<comment type="similarity">
    <text evidence="4">Belongs to the AAA ATPase family.</text>
</comment>
<feature type="signal peptide" evidence="19">
    <location>
        <begin position="1"/>
        <end position="16"/>
    </location>
</feature>
<dbReference type="PROSITE" id="PS00099">
    <property type="entry name" value="THIOLASE_3"/>
    <property type="match status" value="1"/>
</dbReference>
<dbReference type="InterPro" id="IPR040632">
    <property type="entry name" value="Sulfotransfer_4"/>
</dbReference>
<keyword evidence="15" id="KW-0862">Zinc</keyword>
<dbReference type="FunFam" id="1.10.8.60:FF:000006">
    <property type="entry name" value="26S protease regulatory subunit 8"/>
    <property type="match status" value="1"/>
</dbReference>
<dbReference type="PROSITE" id="PS00737">
    <property type="entry name" value="THIOLASE_2"/>
    <property type="match status" value="1"/>
</dbReference>
<dbReference type="CDD" id="cd00751">
    <property type="entry name" value="thiolase"/>
    <property type="match status" value="1"/>
</dbReference>
<dbReference type="InterPro" id="IPR036866">
    <property type="entry name" value="RibonucZ/Hydroxyglut_hydro"/>
</dbReference>
<dbReference type="Pfam" id="PF00004">
    <property type="entry name" value="AAA"/>
    <property type="match status" value="1"/>
</dbReference>
<dbReference type="InterPro" id="IPR020610">
    <property type="entry name" value="Thiolase_AS"/>
</dbReference>
<evidence type="ECO:0000259" key="20">
    <source>
        <dbReference type="SMART" id="SM00382"/>
    </source>
</evidence>
<evidence type="ECO:0000256" key="18">
    <source>
        <dbReference type="ARBA" id="ARBA00023315"/>
    </source>
</evidence>
<dbReference type="InterPro" id="IPR003960">
    <property type="entry name" value="ATPase_AAA_CS"/>
</dbReference>
<keyword evidence="16" id="KW-0067">ATP-binding</keyword>
<dbReference type="InterPro" id="IPR020617">
    <property type="entry name" value="Thiolase_C"/>
</dbReference>
<keyword evidence="13" id="KW-0255">Endonuclease</keyword>
<dbReference type="InterPro" id="IPR016039">
    <property type="entry name" value="Thiolase-like"/>
</dbReference>
<dbReference type="Gene3D" id="2.40.50.140">
    <property type="entry name" value="Nucleic acid-binding proteins"/>
    <property type="match status" value="1"/>
</dbReference>
<dbReference type="Pfam" id="PF17784">
    <property type="entry name" value="Sulfotransfer_4"/>
    <property type="match status" value="1"/>
</dbReference>
<evidence type="ECO:0000256" key="6">
    <source>
        <dbReference type="ARBA" id="ARBA00011738"/>
    </source>
</evidence>
<dbReference type="Proteomes" id="UP000002729">
    <property type="component" value="Unassembled WGS sequence"/>
</dbReference>
<evidence type="ECO:0000256" key="12">
    <source>
        <dbReference type="ARBA" id="ARBA00022741"/>
    </source>
</evidence>
<evidence type="ECO:0000313" key="21">
    <source>
        <dbReference type="EMBL" id="EGB06160.1"/>
    </source>
</evidence>
<dbReference type="eggNOG" id="KOG0728">
    <property type="taxonomic scope" value="Eukaryota"/>
</dbReference>
<dbReference type="PROSITE" id="PS00674">
    <property type="entry name" value="AAA"/>
    <property type="match status" value="1"/>
</dbReference>
<evidence type="ECO:0000256" key="5">
    <source>
        <dbReference type="ARBA" id="ARBA00010982"/>
    </source>
</evidence>
<dbReference type="SUPFAM" id="SSF52540">
    <property type="entry name" value="P-loop containing nucleoside triphosphate hydrolases"/>
    <property type="match status" value="2"/>
</dbReference>
<dbReference type="GO" id="GO:0000502">
    <property type="term" value="C:proteasome complex"/>
    <property type="evidence" value="ECO:0007669"/>
    <property type="project" value="UniProtKB-KW"/>
</dbReference>
<keyword evidence="11" id="KW-0479">Metal-binding</keyword>
<dbReference type="Pfam" id="PF02803">
    <property type="entry name" value="Thiolase_C"/>
    <property type="match status" value="1"/>
</dbReference>
<keyword evidence="22" id="KW-1185">Reference proteome</keyword>
<evidence type="ECO:0000256" key="10">
    <source>
        <dbReference type="ARBA" id="ARBA00022722"/>
    </source>
</evidence>
<dbReference type="FunFam" id="3.40.50.300:FF:000030">
    <property type="entry name" value="26S protease regulatory subunit 8"/>
    <property type="match status" value="1"/>
</dbReference>
<gene>
    <name evidence="21" type="ORF">AURANDRAFT_72053</name>
</gene>
<dbReference type="SMART" id="SM00382">
    <property type="entry name" value="AAA"/>
    <property type="match status" value="1"/>
</dbReference>
<dbReference type="Gene3D" id="3.40.47.10">
    <property type="match status" value="2"/>
</dbReference>
<dbReference type="GeneID" id="20228523"/>
<dbReference type="SUPFAM" id="SSF56281">
    <property type="entry name" value="Metallo-hydrolase/oxidoreductase"/>
    <property type="match status" value="1"/>
</dbReference>
<dbReference type="Pfam" id="PF16450">
    <property type="entry name" value="Prot_ATP_ID_OB_C"/>
    <property type="match status" value="1"/>
</dbReference>
<dbReference type="InterPro" id="IPR003959">
    <property type="entry name" value="ATPase_AAA_core"/>
</dbReference>
<dbReference type="GO" id="GO:0005737">
    <property type="term" value="C:cytoplasm"/>
    <property type="evidence" value="ECO:0007669"/>
    <property type="project" value="UniProtKB-SubCell"/>
</dbReference>
<evidence type="ECO:0000256" key="13">
    <source>
        <dbReference type="ARBA" id="ARBA00022759"/>
    </source>
</evidence>
<evidence type="ECO:0000256" key="7">
    <source>
        <dbReference type="ARBA" id="ARBA00022490"/>
    </source>
</evidence>
<evidence type="ECO:0000256" key="15">
    <source>
        <dbReference type="ARBA" id="ARBA00022833"/>
    </source>
</evidence>
<evidence type="ECO:0000256" key="19">
    <source>
        <dbReference type="SAM" id="SignalP"/>
    </source>
</evidence>
<dbReference type="Pfam" id="PF17862">
    <property type="entry name" value="AAA_lid_3"/>
    <property type="match status" value="1"/>
</dbReference>
<keyword evidence="10" id="KW-0540">Nuclease</keyword>
<dbReference type="GO" id="GO:0005634">
    <property type="term" value="C:nucleus"/>
    <property type="evidence" value="ECO:0007669"/>
    <property type="project" value="UniProtKB-SubCell"/>
</dbReference>
<organism evidence="22">
    <name type="scientific">Aureococcus anophagefferens</name>
    <name type="common">Harmful bloom alga</name>
    <dbReference type="NCBI Taxonomy" id="44056"/>
    <lineage>
        <taxon>Eukaryota</taxon>
        <taxon>Sar</taxon>
        <taxon>Stramenopiles</taxon>
        <taxon>Ochrophyta</taxon>
        <taxon>Pelagophyceae</taxon>
        <taxon>Pelagomonadales</taxon>
        <taxon>Pelagomonadaceae</taxon>
        <taxon>Aureococcus</taxon>
    </lineage>
</organism>
<dbReference type="Gene3D" id="3.40.50.300">
    <property type="entry name" value="P-loop containing nucleotide triphosphate hydrolases"/>
    <property type="match status" value="2"/>
</dbReference>
<dbReference type="InterPro" id="IPR050221">
    <property type="entry name" value="26S_Proteasome_ATPase"/>
</dbReference>
<evidence type="ECO:0000256" key="11">
    <source>
        <dbReference type="ARBA" id="ARBA00022723"/>
    </source>
</evidence>
<keyword evidence="9" id="KW-0819">tRNA processing</keyword>